<dbReference type="EMBL" id="FNFO01000010">
    <property type="protein sequence ID" value="SDM08138.1"/>
    <property type="molecule type" value="Genomic_DNA"/>
</dbReference>
<dbReference type="RefSeq" id="WP_089686130.1">
    <property type="nucleotide sequence ID" value="NZ_FNFO01000010.1"/>
</dbReference>
<organism evidence="2 3">
    <name type="scientific">Catalinimonas alkaloidigena</name>
    <dbReference type="NCBI Taxonomy" id="1075417"/>
    <lineage>
        <taxon>Bacteria</taxon>
        <taxon>Pseudomonadati</taxon>
        <taxon>Bacteroidota</taxon>
        <taxon>Cytophagia</taxon>
        <taxon>Cytophagales</taxon>
        <taxon>Catalimonadaceae</taxon>
        <taxon>Catalinimonas</taxon>
    </lineage>
</organism>
<dbReference type="Proteomes" id="UP000198510">
    <property type="component" value="Unassembled WGS sequence"/>
</dbReference>
<dbReference type="STRING" id="1075417.SAMN05421823_110104"/>
<gene>
    <name evidence="2" type="ORF">SAMN05421823_110104</name>
</gene>
<protein>
    <recommendedName>
        <fullName evidence="1">ER-bound oxygenase mpaB/mpaB'/Rubber oxygenase catalytic domain-containing protein</fullName>
    </recommendedName>
</protein>
<dbReference type="InterPro" id="IPR037473">
    <property type="entry name" value="Lcp-like"/>
</dbReference>
<dbReference type="Pfam" id="PF09995">
    <property type="entry name" value="MPAB_Lcp_cat"/>
    <property type="match status" value="1"/>
</dbReference>
<accession>A0A1G9QAN8</accession>
<name>A0A1G9QAN8_9BACT</name>
<dbReference type="PANTHER" id="PTHR37539">
    <property type="entry name" value="SECRETED PROTEIN-RELATED"/>
    <property type="match status" value="1"/>
</dbReference>
<dbReference type="PANTHER" id="PTHR37539:SF1">
    <property type="entry name" value="ER-BOUND OXYGENASE MPAB_MPAB'_RUBBER OXYGENASE CATALYTIC DOMAIN-CONTAINING PROTEIN"/>
    <property type="match status" value="1"/>
</dbReference>
<reference evidence="2 3" key="1">
    <citation type="submission" date="2016-10" db="EMBL/GenBank/DDBJ databases">
        <authorList>
            <person name="de Groot N.N."/>
        </authorList>
    </citation>
    <scope>NUCLEOTIDE SEQUENCE [LARGE SCALE GENOMIC DNA]</scope>
    <source>
        <strain evidence="2 3">DSM 25186</strain>
    </source>
</reference>
<dbReference type="InterPro" id="IPR018713">
    <property type="entry name" value="MPAB/Lcp_cat_dom"/>
</dbReference>
<proteinExistence type="predicted"/>
<feature type="domain" description="ER-bound oxygenase mpaB/mpaB'/Rubber oxygenase catalytic" evidence="1">
    <location>
        <begin position="167"/>
        <end position="363"/>
    </location>
</feature>
<sequence>MKSSTLALALLAVAVPSVAVATRLYNRRQRRLQTRIRKFQQRPLHDWSPAFLQSKRQRTDPVADGVIRAILENNQAHLINGLFAALVRNDSPLPTELPQEAHDYFALKGHLPPWADPDLIAVAERVYLEHGPLISLILNCKSLPESYACAKGAMVLHLTGRLNEQQGAMNAYSRRIVETAQFVVNVMSPGGLAPHGTGICTALKVRLIHATIRHFLHQQPEWDVALFDEPINQEDKAGTLMSFSALVLEGLALLGVRLSPLEEEAFQHAWCVVGYFMGVDDDLLPNNVADARKLGHAILDHQMQESEHGKALTSALIRFNEEVSREPGLSGVFHEMLYFMMGKRLASLLGVQTDPSQETQVRRRVLALVGDVERLVHSSRLMEVLAEEMSKLLLHGMLHHMNHHQPIRFYLPESLKKDWGFAETA</sequence>
<keyword evidence="3" id="KW-1185">Reference proteome</keyword>
<evidence type="ECO:0000313" key="3">
    <source>
        <dbReference type="Proteomes" id="UP000198510"/>
    </source>
</evidence>
<dbReference type="AlphaFoldDB" id="A0A1G9QAN8"/>
<dbReference type="GO" id="GO:0016491">
    <property type="term" value="F:oxidoreductase activity"/>
    <property type="evidence" value="ECO:0007669"/>
    <property type="project" value="InterPro"/>
</dbReference>
<dbReference type="OrthoDB" id="6072815at2"/>
<evidence type="ECO:0000313" key="2">
    <source>
        <dbReference type="EMBL" id="SDM08138.1"/>
    </source>
</evidence>
<evidence type="ECO:0000259" key="1">
    <source>
        <dbReference type="Pfam" id="PF09995"/>
    </source>
</evidence>